<dbReference type="EMBL" id="JBHSAW010000001">
    <property type="protein sequence ID" value="MFC4094346.1"/>
    <property type="molecule type" value="Genomic_DNA"/>
</dbReference>
<dbReference type="InterPro" id="IPR036388">
    <property type="entry name" value="WH-like_DNA-bd_sf"/>
</dbReference>
<dbReference type="InterPro" id="IPR013249">
    <property type="entry name" value="RNA_pol_sigma70_r4_t2"/>
</dbReference>
<dbReference type="InterPro" id="IPR007627">
    <property type="entry name" value="RNA_pol_sigma70_r2"/>
</dbReference>
<dbReference type="Pfam" id="PF04542">
    <property type="entry name" value="Sigma70_r2"/>
    <property type="match status" value="1"/>
</dbReference>
<accession>A0ABV8JJQ3</accession>
<dbReference type="InterPro" id="IPR039425">
    <property type="entry name" value="RNA_pol_sigma-70-like"/>
</dbReference>
<protein>
    <submittedName>
        <fullName evidence="7">RNA polymerase sigma factor</fullName>
    </submittedName>
</protein>
<evidence type="ECO:0000256" key="4">
    <source>
        <dbReference type="ARBA" id="ARBA00023163"/>
    </source>
</evidence>
<evidence type="ECO:0000256" key="1">
    <source>
        <dbReference type="ARBA" id="ARBA00010641"/>
    </source>
</evidence>
<keyword evidence="8" id="KW-1185">Reference proteome</keyword>
<gene>
    <name evidence="7" type="ORF">ACFOUT_00570</name>
</gene>
<organism evidence="7 8">
    <name type="scientific">Euzebyella saccharophila</name>
    <dbReference type="NCBI Taxonomy" id="679664"/>
    <lineage>
        <taxon>Bacteria</taxon>
        <taxon>Pseudomonadati</taxon>
        <taxon>Bacteroidota</taxon>
        <taxon>Flavobacteriia</taxon>
        <taxon>Flavobacteriales</taxon>
        <taxon>Flavobacteriaceae</taxon>
        <taxon>Euzebyella</taxon>
    </lineage>
</organism>
<dbReference type="RefSeq" id="WP_192462587.1">
    <property type="nucleotide sequence ID" value="NZ_JACYFJ010000004.1"/>
</dbReference>
<evidence type="ECO:0000256" key="3">
    <source>
        <dbReference type="ARBA" id="ARBA00023082"/>
    </source>
</evidence>
<dbReference type="NCBIfam" id="TIGR02937">
    <property type="entry name" value="sigma70-ECF"/>
    <property type="match status" value="1"/>
</dbReference>
<proteinExistence type="inferred from homology"/>
<dbReference type="InterPro" id="IPR013325">
    <property type="entry name" value="RNA_pol_sigma_r2"/>
</dbReference>
<evidence type="ECO:0000313" key="8">
    <source>
        <dbReference type="Proteomes" id="UP001595814"/>
    </source>
</evidence>
<dbReference type="Gene3D" id="1.10.10.10">
    <property type="entry name" value="Winged helix-like DNA-binding domain superfamily/Winged helix DNA-binding domain"/>
    <property type="match status" value="1"/>
</dbReference>
<evidence type="ECO:0000313" key="7">
    <source>
        <dbReference type="EMBL" id="MFC4094346.1"/>
    </source>
</evidence>
<keyword evidence="4" id="KW-0804">Transcription</keyword>
<evidence type="ECO:0000259" key="6">
    <source>
        <dbReference type="Pfam" id="PF08281"/>
    </source>
</evidence>
<comment type="caution">
    <text evidence="7">The sequence shown here is derived from an EMBL/GenBank/DDBJ whole genome shotgun (WGS) entry which is preliminary data.</text>
</comment>
<dbReference type="PANTHER" id="PTHR43133">
    <property type="entry name" value="RNA POLYMERASE ECF-TYPE SIGMA FACTO"/>
    <property type="match status" value="1"/>
</dbReference>
<dbReference type="SUPFAM" id="SSF88659">
    <property type="entry name" value="Sigma3 and sigma4 domains of RNA polymerase sigma factors"/>
    <property type="match status" value="1"/>
</dbReference>
<dbReference type="Gene3D" id="1.10.1740.10">
    <property type="match status" value="1"/>
</dbReference>
<evidence type="ECO:0000259" key="5">
    <source>
        <dbReference type="Pfam" id="PF04542"/>
    </source>
</evidence>
<name>A0ABV8JJQ3_9FLAO</name>
<dbReference type="SUPFAM" id="SSF88946">
    <property type="entry name" value="Sigma2 domain of RNA polymerase sigma factors"/>
    <property type="match status" value="1"/>
</dbReference>
<dbReference type="Proteomes" id="UP001595814">
    <property type="component" value="Unassembled WGS sequence"/>
</dbReference>
<keyword evidence="2" id="KW-0805">Transcription regulation</keyword>
<dbReference type="InterPro" id="IPR014284">
    <property type="entry name" value="RNA_pol_sigma-70_dom"/>
</dbReference>
<dbReference type="PANTHER" id="PTHR43133:SF51">
    <property type="entry name" value="RNA POLYMERASE SIGMA FACTOR"/>
    <property type="match status" value="1"/>
</dbReference>
<feature type="domain" description="RNA polymerase sigma-70 region 2" evidence="5">
    <location>
        <begin position="21"/>
        <end position="87"/>
    </location>
</feature>
<dbReference type="InterPro" id="IPR013324">
    <property type="entry name" value="RNA_pol_sigma_r3/r4-like"/>
</dbReference>
<feature type="domain" description="RNA polymerase sigma factor 70 region 4 type 2" evidence="6">
    <location>
        <begin position="116"/>
        <end position="164"/>
    </location>
</feature>
<sequence>MHLPDLIRKCQSNNRKAQLHLYRKYCDGMFIVASRYLKNKDDAEDAIQEAFIKAFQKLEQFSGEVTFGAWLKKIVINQCLDVLKAQKQDFVEMEEDNIPEEPNWDWKVDENCTVGQVKNAIEDLPDKYRYVTMMYLLEGYDHGEISQVLEITESACRTRLMRGKGYLQQILKEKKYVTGY</sequence>
<keyword evidence="3" id="KW-0731">Sigma factor</keyword>
<evidence type="ECO:0000256" key="2">
    <source>
        <dbReference type="ARBA" id="ARBA00023015"/>
    </source>
</evidence>
<dbReference type="Pfam" id="PF08281">
    <property type="entry name" value="Sigma70_r4_2"/>
    <property type="match status" value="1"/>
</dbReference>
<reference evidence="8" key="1">
    <citation type="journal article" date="2019" name="Int. J. Syst. Evol. Microbiol.">
        <title>The Global Catalogue of Microorganisms (GCM) 10K type strain sequencing project: providing services to taxonomists for standard genome sequencing and annotation.</title>
        <authorList>
            <consortium name="The Broad Institute Genomics Platform"/>
            <consortium name="The Broad Institute Genome Sequencing Center for Infectious Disease"/>
            <person name="Wu L."/>
            <person name="Ma J."/>
        </authorList>
    </citation>
    <scope>NUCLEOTIDE SEQUENCE [LARGE SCALE GENOMIC DNA]</scope>
    <source>
        <strain evidence="8">CECT 7477</strain>
    </source>
</reference>
<dbReference type="CDD" id="cd06171">
    <property type="entry name" value="Sigma70_r4"/>
    <property type="match status" value="1"/>
</dbReference>
<comment type="similarity">
    <text evidence="1">Belongs to the sigma-70 factor family. ECF subfamily.</text>
</comment>